<dbReference type="Proteomes" id="UP001345013">
    <property type="component" value="Unassembled WGS sequence"/>
</dbReference>
<keyword evidence="3" id="KW-0456">Lyase</keyword>
<reference evidence="8 9" key="1">
    <citation type="submission" date="2023-08" db="EMBL/GenBank/DDBJ databases">
        <title>Black Yeasts Isolated from many extreme environments.</title>
        <authorList>
            <person name="Coleine C."/>
            <person name="Stajich J.E."/>
            <person name="Selbmann L."/>
        </authorList>
    </citation>
    <scope>NUCLEOTIDE SEQUENCE [LARGE SCALE GENOMIC DNA]</scope>
    <source>
        <strain evidence="8 9">CCFEE 5885</strain>
    </source>
</reference>
<feature type="region of interest" description="Disordered" evidence="7">
    <location>
        <begin position="1"/>
        <end position="20"/>
    </location>
</feature>
<evidence type="ECO:0000256" key="4">
    <source>
        <dbReference type="ARBA" id="ARBA00023242"/>
    </source>
</evidence>
<dbReference type="GO" id="GO:0004527">
    <property type="term" value="F:exonuclease activity"/>
    <property type="evidence" value="ECO:0007669"/>
    <property type="project" value="UniProtKB-KW"/>
</dbReference>
<keyword evidence="2" id="KW-0378">Hydrolase</keyword>
<dbReference type="EMBL" id="JAVRRG010000065">
    <property type="protein sequence ID" value="KAK5092045.1"/>
    <property type="molecule type" value="Genomic_DNA"/>
</dbReference>
<dbReference type="PANTHER" id="PTHR13522:SF3">
    <property type="entry name" value="U6 SNRNA PHOSPHODIESTERASE 1"/>
    <property type="match status" value="1"/>
</dbReference>
<keyword evidence="9" id="KW-1185">Reference proteome</keyword>
<evidence type="ECO:0000256" key="2">
    <source>
        <dbReference type="ARBA" id="ARBA00022801"/>
    </source>
</evidence>
<dbReference type="Gene3D" id="3.90.1140.10">
    <property type="entry name" value="Cyclic phosphodiesterase"/>
    <property type="match status" value="1"/>
</dbReference>
<comment type="caution">
    <text evidence="8">The sequence shown here is derived from an EMBL/GenBank/DDBJ whole genome shotgun (WGS) entry which is preliminary data.</text>
</comment>
<organism evidence="8 9">
    <name type="scientific">Lithohypha guttulata</name>
    <dbReference type="NCBI Taxonomy" id="1690604"/>
    <lineage>
        <taxon>Eukaryota</taxon>
        <taxon>Fungi</taxon>
        <taxon>Dikarya</taxon>
        <taxon>Ascomycota</taxon>
        <taxon>Pezizomycotina</taxon>
        <taxon>Eurotiomycetes</taxon>
        <taxon>Chaetothyriomycetidae</taxon>
        <taxon>Chaetothyriales</taxon>
        <taxon>Trichomeriaceae</taxon>
        <taxon>Lithohypha</taxon>
    </lineage>
</organism>
<evidence type="ECO:0000256" key="3">
    <source>
        <dbReference type="ARBA" id="ARBA00023239"/>
    </source>
</evidence>
<dbReference type="Pfam" id="PF09749">
    <property type="entry name" value="HVSL"/>
    <property type="match status" value="2"/>
</dbReference>
<evidence type="ECO:0000256" key="1">
    <source>
        <dbReference type="ARBA" id="ARBA00022722"/>
    </source>
</evidence>
<keyword evidence="1" id="KW-0540">Nuclease</keyword>
<sequence>MSLIDYSDSDDDSVQTNGLKNHVSGTTIAVNAPLKRKRQGRDNEPAQRILKPAPSLPANFHTLYATPGRASTSDDPSLHAGRQRQVPHVVGNWPSFVYLEWLPPEEDLLTLERVIEEALRQLRAGSQSDVASYKLQSSLRSELGELTKAIQIARIPAFDVRVSGVRWVSNFDGTRHFLIVNLTKPGENQLQTLLSICNKLARQFGLPELYAHSEINAVGVQKQPGAPLDNQEAAVPPQPDDKFHISIAWTLVKPKCNSCVLDEEIHRKLGSIKLSFQDVLIKIGNVISNVHLREMTGTTSLLISANDSNEA</sequence>
<feature type="region of interest" description="Disordered" evidence="7">
    <location>
        <begin position="27"/>
        <end position="52"/>
    </location>
</feature>
<evidence type="ECO:0000256" key="5">
    <source>
        <dbReference type="ARBA" id="ARBA00029543"/>
    </source>
</evidence>
<keyword evidence="4" id="KW-0539">Nucleus</keyword>
<protein>
    <recommendedName>
        <fullName evidence="5">U6 snRNA phosphodiesterase 1</fullName>
    </recommendedName>
    <alternativeName>
        <fullName evidence="6">3'-5' RNA exonuclease USB1</fullName>
    </alternativeName>
</protein>
<evidence type="ECO:0000256" key="6">
    <source>
        <dbReference type="ARBA" id="ARBA00030030"/>
    </source>
</evidence>
<name>A0ABR0K8H9_9EURO</name>
<evidence type="ECO:0000313" key="9">
    <source>
        <dbReference type="Proteomes" id="UP001345013"/>
    </source>
</evidence>
<evidence type="ECO:0000313" key="8">
    <source>
        <dbReference type="EMBL" id="KAK5092045.1"/>
    </source>
</evidence>
<evidence type="ECO:0000256" key="7">
    <source>
        <dbReference type="SAM" id="MobiDB-lite"/>
    </source>
</evidence>
<accession>A0ABR0K8H9</accession>
<dbReference type="PANTHER" id="PTHR13522">
    <property type="entry name" value="U6 SNRNA PHOSPHODIESTERASE 1"/>
    <property type="match status" value="1"/>
</dbReference>
<keyword evidence="8" id="KW-0269">Exonuclease</keyword>
<dbReference type="InterPro" id="IPR027521">
    <property type="entry name" value="Usb1"/>
</dbReference>
<gene>
    <name evidence="8" type="primary">USB1</name>
    <name evidence="8" type="ORF">LTR24_005588</name>
</gene>
<proteinExistence type="predicted"/>